<name>E0UHE4_GLOV7</name>
<dbReference type="AlphaFoldDB" id="E0UHE4"/>
<dbReference type="Gene3D" id="1.10.2090.10">
    <property type="entry name" value="Orange carotenoid-binding protein, N-terminal domain"/>
    <property type="match status" value="1"/>
</dbReference>
<keyword evidence="1" id="KW-0605">Phycobilisome</keyword>
<keyword evidence="1" id="KW-0042">Antenna complex</keyword>
<evidence type="ECO:0000256" key="1">
    <source>
        <dbReference type="PROSITE-ProRule" id="PRU01109"/>
    </source>
</evidence>
<dbReference type="InterPro" id="IPR036917">
    <property type="entry name" value="Orange_carotenoid-bd_N_sf"/>
</dbReference>
<dbReference type="HOGENOM" id="CLU_075069_2_0_3"/>
<dbReference type="KEGG" id="cyj:Cyan7822_0033"/>
<dbReference type="Proteomes" id="UP000008206">
    <property type="component" value="Chromosome"/>
</dbReference>
<dbReference type="Pfam" id="PF09150">
    <property type="entry name" value="Carot_N"/>
    <property type="match status" value="1"/>
</dbReference>
<organism evidence="3 4">
    <name type="scientific">Gloeothece verrucosa (strain PCC 7822)</name>
    <name type="common">Cyanothece sp. (strain PCC 7822)</name>
    <dbReference type="NCBI Taxonomy" id="497965"/>
    <lineage>
        <taxon>Bacteria</taxon>
        <taxon>Bacillati</taxon>
        <taxon>Cyanobacteriota</taxon>
        <taxon>Cyanophyceae</taxon>
        <taxon>Oscillatoriophycideae</taxon>
        <taxon>Chroococcales</taxon>
        <taxon>Aphanothecaceae</taxon>
        <taxon>Gloeothece</taxon>
        <taxon>Gloeothece verrucosa</taxon>
    </lineage>
</organism>
<dbReference type="PROSITE" id="PS51773">
    <property type="entry name" value="OCP_N"/>
    <property type="match status" value="1"/>
</dbReference>
<dbReference type="GO" id="GO:0031404">
    <property type="term" value="F:chloride ion binding"/>
    <property type="evidence" value="ECO:0007669"/>
    <property type="project" value="InterPro"/>
</dbReference>
<reference evidence="4" key="1">
    <citation type="journal article" date="2011" name="MBio">
        <title>Novel metabolic attributes of the genus Cyanothece, comprising a group of unicellular nitrogen-fixing Cyanobacteria.</title>
        <authorList>
            <person name="Bandyopadhyay A."/>
            <person name="Elvitigala T."/>
            <person name="Welsh E."/>
            <person name="Stockel J."/>
            <person name="Liberton M."/>
            <person name="Min H."/>
            <person name="Sherman L.A."/>
            <person name="Pakrasi H.B."/>
        </authorList>
    </citation>
    <scope>NUCLEOTIDE SEQUENCE [LARGE SCALE GENOMIC DNA]</scope>
    <source>
        <strain evidence="4">PCC 7822</strain>
    </source>
</reference>
<protein>
    <submittedName>
        <fullName evidence="3">Orange carotenoid protein</fullName>
    </submittedName>
</protein>
<gene>
    <name evidence="3" type="ordered locus">Cyan7822_0033</name>
</gene>
<evidence type="ECO:0000313" key="4">
    <source>
        <dbReference type="Proteomes" id="UP000008206"/>
    </source>
</evidence>
<feature type="domain" description="OCP N-terminal" evidence="2">
    <location>
        <begin position="10"/>
        <end position="152"/>
    </location>
</feature>
<dbReference type="SUPFAM" id="SSF81930">
    <property type="entry name" value="Orange carotenoid protein, N-terminal domain"/>
    <property type="match status" value="1"/>
</dbReference>
<evidence type="ECO:0000313" key="3">
    <source>
        <dbReference type="EMBL" id="ADN12085.1"/>
    </source>
</evidence>
<sequence length="152" mass="17216">MTNTQTYTKNPTTEKALELFFTFDTDTQLALLWYGYLDIKDQLDPAPPNSVEVMGKTVFDQVAALPKEEQLQAQRDMITGAGDIGRTYQALDIGARIEVWLLLGQGMEQGTIIQVPSDYELPDNTNEFVEAIKQVNFEERINFMRSAVMRMG</sequence>
<accession>E0UHE4</accession>
<keyword evidence="4" id="KW-1185">Reference proteome</keyword>
<keyword evidence="1" id="KW-0157">Chromophore</keyword>
<dbReference type="InterPro" id="IPR015233">
    <property type="entry name" value="Orange_carotenoid-bd_N"/>
</dbReference>
<dbReference type="EMBL" id="CP002198">
    <property type="protein sequence ID" value="ADN12085.1"/>
    <property type="molecule type" value="Genomic_DNA"/>
</dbReference>
<dbReference type="GO" id="GO:0016037">
    <property type="term" value="P:light absorption"/>
    <property type="evidence" value="ECO:0007669"/>
    <property type="project" value="UniProtKB-UniRule"/>
</dbReference>
<comment type="similarity">
    <text evidence="1">Belongs to the orange carotenoid-binding protein family.</text>
</comment>
<evidence type="ECO:0000259" key="2">
    <source>
        <dbReference type="PROSITE" id="PS51773"/>
    </source>
</evidence>
<dbReference type="GO" id="GO:0030089">
    <property type="term" value="C:phycobilisome"/>
    <property type="evidence" value="ECO:0007669"/>
    <property type="project" value="UniProtKB-UniRule"/>
</dbReference>
<dbReference type="RefSeq" id="WP_013320195.1">
    <property type="nucleotide sequence ID" value="NC_014501.1"/>
</dbReference>
<keyword evidence="1" id="KW-0793">Thylakoid</keyword>
<dbReference type="OrthoDB" id="511607at2"/>
<keyword evidence="1" id="KW-0472">Membrane</keyword>
<proteinExistence type="inferred from homology"/>
<dbReference type="eggNOG" id="COG3631">
    <property type="taxonomic scope" value="Bacteria"/>
</dbReference>
<dbReference type="STRING" id="497965.Cyan7822_0033"/>